<comment type="caution">
    <text evidence="11">The sequence shown here is derived from an EMBL/GenBank/DDBJ whole genome shotgun (WGS) entry which is preliminary data.</text>
</comment>
<dbReference type="Gene3D" id="3.30.470.10">
    <property type="match status" value="1"/>
</dbReference>
<evidence type="ECO:0000313" key="11">
    <source>
        <dbReference type="EMBL" id="KFZ38618.1"/>
    </source>
</evidence>
<name>A0A094LTU0_9GAMM</name>
<comment type="cofactor">
    <cofactor evidence="1">
        <name>pyridoxal 5'-phosphate</name>
        <dbReference type="ChEBI" id="CHEBI:597326"/>
    </cofactor>
</comment>
<dbReference type="STRING" id="1515746.HR45_04120"/>
<dbReference type="GO" id="GO:0005829">
    <property type="term" value="C:cytosol"/>
    <property type="evidence" value="ECO:0007669"/>
    <property type="project" value="TreeGrafter"/>
</dbReference>
<proteinExistence type="inferred from homology"/>
<evidence type="ECO:0000256" key="5">
    <source>
        <dbReference type="ARBA" id="ARBA00022909"/>
    </source>
</evidence>
<comment type="similarity">
    <text evidence="2">Belongs to the class-IV pyridoxal-phosphate-dependent aminotransferase family.</text>
</comment>
<dbReference type="InterPro" id="IPR050571">
    <property type="entry name" value="Class-IV_PLP-Dep_Aminotrnsfr"/>
</dbReference>
<evidence type="ECO:0000256" key="2">
    <source>
        <dbReference type="ARBA" id="ARBA00009320"/>
    </source>
</evidence>
<evidence type="ECO:0000256" key="8">
    <source>
        <dbReference type="ARBA" id="ARBA00035676"/>
    </source>
</evidence>
<dbReference type="InterPro" id="IPR017824">
    <property type="entry name" value="Aminodeoxychorismate_lyase_IV"/>
</dbReference>
<evidence type="ECO:0000313" key="12">
    <source>
        <dbReference type="Proteomes" id="UP000029264"/>
    </source>
</evidence>
<dbReference type="AlphaFoldDB" id="A0A094LTU0"/>
<keyword evidence="4" id="KW-0663">Pyridoxal phosphate</keyword>
<dbReference type="PANTHER" id="PTHR42743">
    <property type="entry name" value="AMINO-ACID AMINOTRANSFERASE"/>
    <property type="match status" value="1"/>
</dbReference>
<evidence type="ECO:0000256" key="7">
    <source>
        <dbReference type="ARBA" id="ARBA00035633"/>
    </source>
</evidence>
<dbReference type="OrthoDB" id="9805628at2"/>
<reference evidence="11 12" key="1">
    <citation type="submission" date="2014-06" db="EMBL/GenBank/DDBJ databases">
        <title>Shewanella sp. YQH10.</title>
        <authorList>
            <person name="Liu Y."/>
            <person name="Zeng R."/>
        </authorList>
    </citation>
    <scope>NUCLEOTIDE SEQUENCE [LARGE SCALE GENOMIC DNA]</scope>
    <source>
        <strain evidence="11 12">YQH10</strain>
    </source>
</reference>
<comment type="pathway">
    <text evidence="7">Cofactor biosynthesis; tetrahydrofolate biosynthesis; 4-aminobenzoate from chorismate: step 2/2.</text>
</comment>
<evidence type="ECO:0000256" key="3">
    <source>
        <dbReference type="ARBA" id="ARBA00011738"/>
    </source>
</evidence>
<dbReference type="GO" id="GO:0008153">
    <property type="term" value="P:4-aminobenzoate biosynthetic process"/>
    <property type="evidence" value="ECO:0007669"/>
    <property type="project" value="UniProtKB-UniRule"/>
</dbReference>
<accession>A0A094LTU0</accession>
<sequence>MAQVWINGKKDAKLDPSDRAFAYGDGVFVTMAVDSSGNVRFLECYLQRLHESSTRLGFAWQASEDLLQLITTIAKSHPLHCLKLQLSRGCGGRGYSAPTAPIVTEVLSVSGIPPLYAEWRDKGVSLTLSSVELAAQPLLAGIKHCNRLEQVLIKSQPLPEGYDDWLVLDQQQQVVEASMANLMLLMPRQQKLVAVFPSHSHSGVSGVMRQQLVLQLLAIGIDVEMRPVALHELAQAKHLLLCNSLIGIVDVNRAAEWTFERWQHTSQLQQKLVPQ</sequence>
<dbReference type="EC" id="4.1.3.38" evidence="8 10"/>
<organism evidence="11 12">
    <name type="scientific">Shewanella mangrovi</name>
    <dbReference type="NCBI Taxonomy" id="1515746"/>
    <lineage>
        <taxon>Bacteria</taxon>
        <taxon>Pseudomonadati</taxon>
        <taxon>Pseudomonadota</taxon>
        <taxon>Gammaproteobacteria</taxon>
        <taxon>Alteromonadales</taxon>
        <taxon>Shewanellaceae</taxon>
        <taxon>Shewanella</taxon>
    </lineage>
</organism>
<dbReference type="PANTHER" id="PTHR42743:SF2">
    <property type="entry name" value="AMINODEOXYCHORISMATE LYASE"/>
    <property type="match status" value="1"/>
</dbReference>
<evidence type="ECO:0000256" key="4">
    <source>
        <dbReference type="ARBA" id="ARBA00022898"/>
    </source>
</evidence>
<dbReference type="Proteomes" id="UP000029264">
    <property type="component" value="Unassembled WGS sequence"/>
</dbReference>
<dbReference type="GO" id="GO:0046656">
    <property type="term" value="P:folic acid biosynthetic process"/>
    <property type="evidence" value="ECO:0007669"/>
    <property type="project" value="UniProtKB-KW"/>
</dbReference>
<evidence type="ECO:0000256" key="6">
    <source>
        <dbReference type="ARBA" id="ARBA00023239"/>
    </source>
</evidence>
<evidence type="ECO:0000256" key="10">
    <source>
        <dbReference type="NCBIfam" id="TIGR03461"/>
    </source>
</evidence>
<gene>
    <name evidence="11" type="ORF">HR45_04120</name>
</gene>
<dbReference type="GO" id="GO:0008696">
    <property type="term" value="F:4-amino-4-deoxychorismate lyase activity"/>
    <property type="evidence" value="ECO:0007669"/>
    <property type="project" value="UniProtKB-UniRule"/>
</dbReference>
<comment type="catalytic activity">
    <reaction evidence="9">
        <text>4-amino-4-deoxychorismate = 4-aminobenzoate + pyruvate + H(+)</text>
        <dbReference type="Rhea" id="RHEA:16201"/>
        <dbReference type="ChEBI" id="CHEBI:15361"/>
        <dbReference type="ChEBI" id="CHEBI:15378"/>
        <dbReference type="ChEBI" id="CHEBI:17836"/>
        <dbReference type="ChEBI" id="CHEBI:58406"/>
        <dbReference type="EC" id="4.1.3.38"/>
    </reaction>
</comment>
<keyword evidence="5" id="KW-0289">Folate biosynthesis</keyword>
<evidence type="ECO:0000256" key="9">
    <source>
        <dbReference type="ARBA" id="ARBA00049529"/>
    </source>
</evidence>
<evidence type="ECO:0000256" key="1">
    <source>
        <dbReference type="ARBA" id="ARBA00001933"/>
    </source>
</evidence>
<keyword evidence="6" id="KW-0456">Lyase</keyword>
<dbReference type="Gene3D" id="3.20.10.10">
    <property type="entry name" value="D-amino Acid Aminotransferase, subunit A, domain 2"/>
    <property type="match status" value="1"/>
</dbReference>
<protein>
    <recommendedName>
        <fullName evidence="8 10">Aminodeoxychorismate lyase</fullName>
        <ecNumber evidence="8 10">4.1.3.38</ecNumber>
    </recommendedName>
</protein>
<dbReference type="GO" id="GO:0030170">
    <property type="term" value="F:pyridoxal phosphate binding"/>
    <property type="evidence" value="ECO:0007669"/>
    <property type="project" value="InterPro"/>
</dbReference>
<dbReference type="InterPro" id="IPR036038">
    <property type="entry name" value="Aminotransferase-like"/>
</dbReference>
<dbReference type="NCBIfam" id="TIGR03461">
    <property type="entry name" value="pabC_Proteo"/>
    <property type="match status" value="1"/>
</dbReference>
<dbReference type="Pfam" id="PF01063">
    <property type="entry name" value="Aminotran_4"/>
    <property type="match status" value="1"/>
</dbReference>
<dbReference type="InterPro" id="IPR001544">
    <property type="entry name" value="Aminotrans_IV"/>
</dbReference>
<keyword evidence="12" id="KW-1185">Reference proteome</keyword>
<dbReference type="eggNOG" id="COG0115">
    <property type="taxonomic scope" value="Bacteria"/>
</dbReference>
<dbReference type="SUPFAM" id="SSF56752">
    <property type="entry name" value="D-aminoacid aminotransferase-like PLP-dependent enzymes"/>
    <property type="match status" value="1"/>
</dbReference>
<dbReference type="InterPro" id="IPR043131">
    <property type="entry name" value="BCAT-like_N"/>
</dbReference>
<dbReference type="InterPro" id="IPR043132">
    <property type="entry name" value="BCAT-like_C"/>
</dbReference>
<dbReference type="RefSeq" id="WP_037439934.1">
    <property type="nucleotide sequence ID" value="NZ_JPEO01000002.1"/>
</dbReference>
<comment type="subunit">
    <text evidence="3">Homodimer.</text>
</comment>
<dbReference type="EMBL" id="JPEO01000002">
    <property type="protein sequence ID" value="KFZ38618.1"/>
    <property type="molecule type" value="Genomic_DNA"/>
</dbReference>